<dbReference type="AlphaFoldDB" id="A0AAP0N363"/>
<dbReference type="EMBL" id="JBCGBO010000001">
    <property type="protein sequence ID" value="KAK9228499.1"/>
    <property type="molecule type" value="Genomic_DNA"/>
</dbReference>
<name>A0AAP0N363_9ROSI</name>
<dbReference type="PROSITE" id="PS50888">
    <property type="entry name" value="BHLH"/>
    <property type="match status" value="1"/>
</dbReference>
<dbReference type="InterPro" id="IPR052610">
    <property type="entry name" value="bHLH_transcription_regulator"/>
</dbReference>
<evidence type="ECO:0000256" key="8">
    <source>
        <dbReference type="SAM" id="MobiDB-lite"/>
    </source>
</evidence>
<evidence type="ECO:0000256" key="1">
    <source>
        <dbReference type="ARBA" id="ARBA00004123"/>
    </source>
</evidence>
<dbReference type="Gene3D" id="4.10.280.10">
    <property type="entry name" value="Helix-loop-helix DNA-binding domain"/>
    <property type="match status" value="1"/>
</dbReference>
<dbReference type="GO" id="GO:0005634">
    <property type="term" value="C:nucleus"/>
    <property type="evidence" value="ECO:0007669"/>
    <property type="project" value="UniProtKB-SubCell"/>
</dbReference>
<dbReference type="CDD" id="cd11452">
    <property type="entry name" value="bHLH_AtNAI1_like"/>
    <property type="match status" value="1"/>
</dbReference>
<comment type="caution">
    <text evidence="10">The sequence shown here is derived from an EMBL/GenBank/DDBJ whole genome shotgun (WGS) entry which is preliminary data.</text>
</comment>
<keyword evidence="4" id="KW-0238">DNA-binding</keyword>
<dbReference type="InterPro" id="IPR011598">
    <property type="entry name" value="bHLH_dom"/>
</dbReference>
<keyword evidence="6" id="KW-0539">Nucleus</keyword>
<feature type="region of interest" description="Disordered" evidence="8">
    <location>
        <begin position="49"/>
        <end position="70"/>
    </location>
</feature>
<evidence type="ECO:0000256" key="6">
    <source>
        <dbReference type="ARBA" id="ARBA00023242"/>
    </source>
</evidence>
<dbReference type="PANTHER" id="PTHR45959:SF73">
    <property type="entry name" value="TRANSCRIPTION FACTOR BHLH25"/>
    <property type="match status" value="1"/>
</dbReference>
<dbReference type="PANTHER" id="PTHR45959">
    <property type="entry name" value="BHLH TRANSCRIPTION FACTOR"/>
    <property type="match status" value="1"/>
</dbReference>
<evidence type="ECO:0000313" key="10">
    <source>
        <dbReference type="EMBL" id="KAK9228499.1"/>
    </source>
</evidence>
<dbReference type="SMART" id="SM00353">
    <property type="entry name" value="HLH"/>
    <property type="match status" value="1"/>
</dbReference>
<evidence type="ECO:0000313" key="11">
    <source>
        <dbReference type="Proteomes" id="UP001428341"/>
    </source>
</evidence>
<keyword evidence="5" id="KW-0804">Transcription</keyword>
<comment type="subcellular location">
    <subcellularLocation>
        <location evidence="1">Nucleus</location>
    </subcellularLocation>
</comment>
<dbReference type="FunFam" id="4.10.280.10:FF:000095">
    <property type="entry name" value="Basic helix-loop-helix family protein"/>
    <property type="match status" value="1"/>
</dbReference>
<sequence>MELSSAKWVSEMEMEDSSIFNQYQTNSPFDCLVDGLSFQSFPSHEGYYPTKNSVHEPDSTSGSYSEASDQYQYHHDAVEHGLERPAKQLKTNSWNSSCTTELVYITPSPKASPSSSQIISFENSMTSSPAPTVAGSSFHGNINSSSSLISQGSYLDQFCSKKKVQEPRRVSSVTRDPSHAQDHVIAERKRREKLNQRFIALSALVPGLKKTDKASILGDSIKYLKQLQERVKTLEEQTSKKTVESMIIVKKSQMIYTDDETSPTDINFDAQSNQYLPEIEVRVSDRDVLIRIHCEKNNNKGHLANILSEIENVHHLSVLSCNVLPFGNSTVDITVVAQMDVESDVTVKDLVKNLQPALRKFM</sequence>
<evidence type="ECO:0000259" key="9">
    <source>
        <dbReference type="PROSITE" id="PS50888"/>
    </source>
</evidence>
<accession>A0AAP0N363</accession>
<feature type="domain" description="BHLH" evidence="9">
    <location>
        <begin position="178"/>
        <end position="227"/>
    </location>
</feature>
<dbReference type="SUPFAM" id="SSF47459">
    <property type="entry name" value="HLH, helix-loop-helix DNA-binding domain"/>
    <property type="match status" value="1"/>
</dbReference>
<proteinExistence type="predicted"/>
<keyword evidence="11" id="KW-1185">Reference proteome</keyword>
<feature type="coiled-coil region" evidence="7">
    <location>
        <begin position="217"/>
        <end position="244"/>
    </location>
</feature>
<evidence type="ECO:0000256" key="5">
    <source>
        <dbReference type="ARBA" id="ARBA00023163"/>
    </source>
</evidence>
<evidence type="ECO:0000256" key="2">
    <source>
        <dbReference type="ARBA" id="ARBA00011738"/>
    </source>
</evidence>
<dbReference type="Pfam" id="PF00010">
    <property type="entry name" value="HLH"/>
    <property type="match status" value="1"/>
</dbReference>
<feature type="compositionally biased region" description="Polar residues" evidence="8">
    <location>
        <begin position="59"/>
        <end position="70"/>
    </location>
</feature>
<reference evidence="10 11" key="1">
    <citation type="submission" date="2024-05" db="EMBL/GenBank/DDBJ databases">
        <title>Haplotype-resolved chromosome-level genome assembly of Huyou (Citrus changshanensis).</title>
        <authorList>
            <person name="Miao C."/>
            <person name="Chen W."/>
            <person name="Wu Y."/>
            <person name="Wang L."/>
            <person name="Zhao S."/>
            <person name="Grierson D."/>
            <person name="Xu C."/>
            <person name="Chen K."/>
        </authorList>
    </citation>
    <scope>NUCLEOTIDE SEQUENCE [LARGE SCALE GENOMIC DNA]</scope>
    <source>
        <strain evidence="10">01-14</strain>
        <tissue evidence="10">Leaf</tissue>
    </source>
</reference>
<dbReference type="GO" id="GO:0006355">
    <property type="term" value="P:regulation of DNA-templated transcription"/>
    <property type="evidence" value="ECO:0007669"/>
    <property type="project" value="UniProtKB-ARBA"/>
</dbReference>
<organism evidence="10 11">
    <name type="scientific">Citrus x changshan-huyou</name>
    <dbReference type="NCBI Taxonomy" id="2935761"/>
    <lineage>
        <taxon>Eukaryota</taxon>
        <taxon>Viridiplantae</taxon>
        <taxon>Streptophyta</taxon>
        <taxon>Embryophyta</taxon>
        <taxon>Tracheophyta</taxon>
        <taxon>Spermatophyta</taxon>
        <taxon>Magnoliopsida</taxon>
        <taxon>eudicotyledons</taxon>
        <taxon>Gunneridae</taxon>
        <taxon>Pentapetalae</taxon>
        <taxon>rosids</taxon>
        <taxon>malvids</taxon>
        <taxon>Sapindales</taxon>
        <taxon>Rutaceae</taxon>
        <taxon>Aurantioideae</taxon>
        <taxon>Citrus</taxon>
    </lineage>
</organism>
<dbReference type="GO" id="GO:0046983">
    <property type="term" value="F:protein dimerization activity"/>
    <property type="evidence" value="ECO:0007669"/>
    <property type="project" value="InterPro"/>
</dbReference>
<keyword evidence="3" id="KW-0805">Transcription regulation</keyword>
<dbReference type="InterPro" id="IPR036638">
    <property type="entry name" value="HLH_DNA-bd_sf"/>
</dbReference>
<gene>
    <name evidence="10" type="ORF">WN944_021450</name>
</gene>
<evidence type="ECO:0000256" key="3">
    <source>
        <dbReference type="ARBA" id="ARBA00023015"/>
    </source>
</evidence>
<evidence type="ECO:0000256" key="7">
    <source>
        <dbReference type="SAM" id="Coils"/>
    </source>
</evidence>
<dbReference type="Proteomes" id="UP001428341">
    <property type="component" value="Unassembled WGS sequence"/>
</dbReference>
<dbReference type="GO" id="GO:0003677">
    <property type="term" value="F:DNA binding"/>
    <property type="evidence" value="ECO:0007669"/>
    <property type="project" value="UniProtKB-KW"/>
</dbReference>
<evidence type="ECO:0000256" key="4">
    <source>
        <dbReference type="ARBA" id="ARBA00023125"/>
    </source>
</evidence>
<comment type="subunit">
    <text evidence="2">Homodimer.</text>
</comment>
<protein>
    <recommendedName>
        <fullName evidence="9">BHLH domain-containing protein</fullName>
    </recommendedName>
</protein>
<keyword evidence="7" id="KW-0175">Coiled coil</keyword>